<comment type="subcellular location">
    <subcellularLocation>
        <location evidence="1">Nucleus</location>
    </subcellularLocation>
</comment>
<reference evidence="9" key="1">
    <citation type="journal article" date="2023" name="GigaByte">
        <title>Genome assembly of the bearded iris, Iris pallida Lam.</title>
        <authorList>
            <person name="Bruccoleri R.E."/>
            <person name="Oakeley E.J."/>
            <person name="Faust A.M.E."/>
            <person name="Altorfer M."/>
            <person name="Dessus-Babus S."/>
            <person name="Burckhardt D."/>
            <person name="Oertli M."/>
            <person name="Naumann U."/>
            <person name="Petersen F."/>
            <person name="Wong J."/>
        </authorList>
    </citation>
    <scope>NUCLEOTIDE SEQUENCE</scope>
    <source>
        <strain evidence="9">GSM-AAB239-AS_SAM_17_03QT</strain>
    </source>
</reference>
<dbReference type="FunFam" id="1.20.1280.50:FF:000067">
    <property type="entry name" value="F-box protein GID2"/>
    <property type="match status" value="1"/>
</dbReference>
<keyword evidence="3" id="KW-0833">Ubl conjugation pathway</keyword>
<evidence type="ECO:0000256" key="1">
    <source>
        <dbReference type="ARBA" id="ARBA00004123"/>
    </source>
</evidence>
<accession>A0AAX6EJV7</accession>
<dbReference type="SUPFAM" id="SSF81383">
    <property type="entry name" value="F-box domain"/>
    <property type="match status" value="1"/>
</dbReference>
<organism evidence="9 10">
    <name type="scientific">Iris pallida</name>
    <name type="common">Sweet iris</name>
    <dbReference type="NCBI Taxonomy" id="29817"/>
    <lineage>
        <taxon>Eukaryota</taxon>
        <taxon>Viridiplantae</taxon>
        <taxon>Streptophyta</taxon>
        <taxon>Embryophyta</taxon>
        <taxon>Tracheophyta</taxon>
        <taxon>Spermatophyta</taxon>
        <taxon>Magnoliopsida</taxon>
        <taxon>Liliopsida</taxon>
        <taxon>Asparagales</taxon>
        <taxon>Iridaceae</taxon>
        <taxon>Iridoideae</taxon>
        <taxon>Irideae</taxon>
        <taxon>Iris</taxon>
    </lineage>
</organism>
<name>A0AAX6EJV7_IRIPA</name>
<reference evidence="9" key="2">
    <citation type="submission" date="2023-04" db="EMBL/GenBank/DDBJ databases">
        <authorList>
            <person name="Bruccoleri R.E."/>
            <person name="Oakeley E.J."/>
            <person name="Faust A.-M."/>
            <person name="Dessus-Babus S."/>
            <person name="Altorfer M."/>
            <person name="Burckhardt D."/>
            <person name="Oertli M."/>
            <person name="Naumann U."/>
            <person name="Petersen F."/>
            <person name="Wong J."/>
        </authorList>
    </citation>
    <scope>NUCLEOTIDE SEQUENCE</scope>
    <source>
        <strain evidence="9">GSM-AAB239-AS_SAM_17_03QT</strain>
        <tissue evidence="9">Leaf</tissue>
    </source>
</reference>
<dbReference type="GO" id="GO:0005634">
    <property type="term" value="C:nucleus"/>
    <property type="evidence" value="ECO:0007669"/>
    <property type="project" value="UniProtKB-SubCell"/>
</dbReference>
<evidence type="ECO:0000313" key="10">
    <source>
        <dbReference type="Proteomes" id="UP001140949"/>
    </source>
</evidence>
<keyword evidence="10" id="KW-1185">Reference proteome</keyword>
<feature type="region of interest" description="Disordered" evidence="7">
    <location>
        <begin position="1"/>
        <end position="30"/>
    </location>
</feature>
<protein>
    <recommendedName>
        <fullName evidence="6">F-box protein GID2</fullName>
    </recommendedName>
</protein>
<dbReference type="InterPro" id="IPR036047">
    <property type="entry name" value="F-box-like_dom_sf"/>
</dbReference>
<dbReference type="AlphaFoldDB" id="A0AAX6EJV7"/>
<evidence type="ECO:0000256" key="2">
    <source>
        <dbReference type="ARBA" id="ARBA00004906"/>
    </source>
</evidence>
<comment type="pathway">
    <text evidence="2">Protein modification; protein ubiquitination.</text>
</comment>
<evidence type="ECO:0000256" key="5">
    <source>
        <dbReference type="ARBA" id="ARBA00023242"/>
    </source>
</evidence>
<dbReference type="GO" id="GO:0009937">
    <property type="term" value="P:regulation of gibberellic acid mediated signaling pathway"/>
    <property type="evidence" value="ECO:0007669"/>
    <property type="project" value="InterPro"/>
</dbReference>
<dbReference type="Pfam" id="PF12937">
    <property type="entry name" value="F-box-like"/>
    <property type="match status" value="1"/>
</dbReference>
<evidence type="ECO:0000256" key="4">
    <source>
        <dbReference type="ARBA" id="ARBA00022941"/>
    </source>
</evidence>
<evidence type="ECO:0000256" key="6">
    <source>
        <dbReference type="ARBA" id="ARBA00069742"/>
    </source>
</evidence>
<evidence type="ECO:0000256" key="3">
    <source>
        <dbReference type="ARBA" id="ARBA00022786"/>
    </source>
</evidence>
<sequence length="157" mass="17440">MKRPGSDSVFVPPEEKKRKSTSEEEEEEAADLGEDLVLEVLKRADARTVARAACVSRRWRRMAEDERLWEAVCTAHWASIGCGTRQLRSVVLALGGFRRLHSAYLLPLLQPASRPLRGPFPPGVASASGGRWGKDEVQLSLSLLSIGYFMTTNFGRK</sequence>
<keyword evidence="5" id="KW-0539">Nucleus</keyword>
<dbReference type="Gene3D" id="1.20.1280.50">
    <property type="match status" value="1"/>
</dbReference>
<proteinExistence type="predicted"/>
<evidence type="ECO:0000313" key="9">
    <source>
        <dbReference type="EMBL" id="KAJ6804125.1"/>
    </source>
</evidence>
<keyword evidence="4" id="KW-0939">Gibberellin signaling pathway</keyword>
<gene>
    <name evidence="9" type="ORF">M6B38_186660</name>
</gene>
<dbReference type="EMBL" id="JANAVB010036020">
    <property type="protein sequence ID" value="KAJ6804125.1"/>
    <property type="molecule type" value="Genomic_DNA"/>
</dbReference>
<dbReference type="GO" id="GO:0019005">
    <property type="term" value="C:SCF ubiquitin ligase complex"/>
    <property type="evidence" value="ECO:0007669"/>
    <property type="project" value="InterPro"/>
</dbReference>
<dbReference type="GO" id="GO:0009740">
    <property type="term" value="P:gibberellic acid mediated signaling pathway"/>
    <property type="evidence" value="ECO:0007669"/>
    <property type="project" value="UniProtKB-KW"/>
</dbReference>
<dbReference type="PANTHER" id="PTHR47750:SF7">
    <property type="entry name" value="F-BOX PROTEIN"/>
    <property type="match status" value="1"/>
</dbReference>
<feature type="domain" description="F-box" evidence="8">
    <location>
        <begin position="26"/>
        <end position="72"/>
    </location>
</feature>
<dbReference type="Proteomes" id="UP001140949">
    <property type="component" value="Unassembled WGS sequence"/>
</dbReference>
<dbReference type="PROSITE" id="PS50181">
    <property type="entry name" value="FBOX"/>
    <property type="match status" value="1"/>
</dbReference>
<evidence type="ECO:0000256" key="7">
    <source>
        <dbReference type="SAM" id="MobiDB-lite"/>
    </source>
</evidence>
<feature type="compositionally biased region" description="Basic and acidic residues" evidence="7">
    <location>
        <begin position="13"/>
        <end position="22"/>
    </location>
</feature>
<comment type="caution">
    <text evidence="9">The sequence shown here is derived from an EMBL/GenBank/DDBJ whole genome shotgun (WGS) entry which is preliminary data.</text>
</comment>
<dbReference type="InterPro" id="IPR044184">
    <property type="entry name" value="SNE/GID2"/>
</dbReference>
<evidence type="ECO:0000259" key="8">
    <source>
        <dbReference type="PROSITE" id="PS50181"/>
    </source>
</evidence>
<dbReference type="InterPro" id="IPR001810">
    <property type="entry name" value="F-box_dom"/>
</dbReference>
<dbReference type="PANTHER" id="PTHR47750">
    <property type="entry name" value="F-BOX PROTEIN SNE"/>
    <property type="match status" value="1"/>
</dbReference>
<dbReference type="CDD" id="cd22151">
    <property type="entry name" value="F-box_AtGID2-like"/>
    <property type="match status" value="1"/>
</dbReference>